<dbReference type="PANTHER" id="PTHR11060">
    <property type="entry name" value="PROTEIN MEMO1"/>
    <property type="match status" value="1"/>
</dbReference>
<dbReference type="Pfam" id="PF01875">
    <property type="entry name" value="Memo"/>
    <property type="match status" value="1"/>
</dbReference>
<dbReference type="InterPro" id="IPR002737">
    <property type="entry name" value="MEMO1_fam"/>
</dbReference>
<organism evidence="2 3">
    <name type="scientific">Puccinia striiformis</name>
    <dbReference type="NCBI Taxonomy" id="27350"/>
    <lineage>
        <taxon>Eukaryota</taxon>
        <taxon>Fungi</taxon>
        <taxon>Dikarya</taxon>
        <taxon>Basidiomycota</taxon>
        <taxon>Pucciniomycotina</taxon>
        <taxon>Pucciniomycetes</taxon>
        <taxon>Pucciniales</taxon>
        <taxon>Pucciniaceae</taxon>
        <taxon>Puccinia</taxon>
    </lineage>
</organism>
<reference evidence="3" key="2">
    <citation type="journal article" date="2018" name="BMC Genomics">
        <title>Genomic insights into host adaptation between the wheat stripe rust pathogen (Puccinia striiformis f. sp. tritici) and the barley stripe rust pathogen (Puccinia striiformis f. sp. hordei).</title>
        <authorList>
            <person name="Xia C."/>
            <person name="Wang M."/>
            <person name="Yin C."/>
            <person name="Cornejo O.E."/>
            <person name="Hulbert S.H."/>
            <person name="Chen X."/>
        </authorList>
    </citation>
    <scope>NUCLEOTIDE SEQUENCE [LARGE SCALE GENOMIC DNA]</scope>
    <source>
        <strain evidence="3">93TX-2</strain>
    </source>
</reference>
<reference evidence="2 3" key="1">
    <citation type="submission" date="2017-12" db="EMBL/GenBank/DDBJ databases">
        <title>Gene loss provides genomic basis for host adaptation in cereal stripe rust fungi.</title>
        <authorList>
            <person name="Xia C."/>
        </authorList>
    </citation>
    <scope>NUCLEOTIDE SEQUENCE [LARGE SCALE GENOMIC DNA]</scope>
    <source>
        <strain evidence="2 3">93TX-2</strain>
    </source>
</reference>
<gene>
    <name evidence="2" type="ORF">PSHT_13672</name>
</gene>
<dbReference type="PANTHER" id="PTHR11060:SF0">
    <property type="entry name" value="PROTEIN MEMO1"/>
    <property type="match status" value="1"/>
</dbReference>
<keyword evidence="3" id="KW-1185">Reference proteome</keyword>
<dbReference type="Gene3D" id="3.40.830.10">
    <property type="entry name" value="LigB-like"/>
    <property type="match status" value="1"/>
</dbReference>
<comment type="caution">
    <text evidence="2">The sequence shown here is derived from an EMBL/GenBank/DDBJ whole genome shotgun (WGS) entry which is preliminary data.</text>
</comment>
<evidence type="ECO:0000313" key="2">
    <source>
        <dbReference type="EMBL" id="POV99088.1"/>
    </source>
</evidence>
<evidence type="ECO:0000256" key="1">
    <source>
        <dbReference type="ARBA" id="ARBA00006315"/>
    </source>
</evidence>
<dbReference type="VEuPathDB" id="FungiDB:PSTT_04569"/>
<evidence type="ECO:0000313" key="3">
    <source>
        <dbReference type="Proteomes" id="UP000238274"/>
    </source>
</evidence>
<dbReference type="VEuPathDB" id="FungiDB:PSHT_13672"/>
<proteinExistence type="inferred from homology"/>
<accession>A0A2S4UP56</accession>
<dbReference type="OrthoDB" id="417112at2759"/>
<reference evidence="3" key="3">
    <citation type="journal article" date="2018" name="Mol. Plant Microbe Interact.">
        <title>Genome sequence resources for the wheat stripe rust pathogen (Puccinia striiformis f. sp. tritici) and the barley stripe rust pathogen (Puccinia striiformis f. sp. hordei).</title>
        <authorList>
            <person name="Xia C."/>
            <person name="Wang M."/>
            <person name="Yin C."/>
            <person name="Cornejo O.E."/>
            <person name="Hulbert S.H."/>
            <person name="Chen X."/>
        </authorList>
    </citation>
    <scope>NUCLEOTIDE SEQUENCE [LARGE SCALE GENOMIC DNA]</scope>
    <source>
        <strain evidence="3">93TX-2</strain>
    </source>
</reference>
<sequence>MCSKTGQHYSGHISQDITIVPILVGSISAVDERAYGAILAPYLADRQNLFVISIKGYRLLADTVGILFTRGTRFSYTHYHDPGSSGAAERLGPHTSTPQYPIHKSIECLDKEALEAISIQDPSHAHETLIAYLKRTKNTICGRHPIGVLLGCMIKLQESSSISQQLQFVRYEQSSQCMTVKDSSRDAAT</sequence>
<name>A0A2S4UP56_9BASI</name>
<comment type="similarity">
    <text evidence="1">Belongs to the MEMO1 family.</text>
</comment>
<protein>
    <submittedName>
        <fullName evidence="2">Uncharacterized protein</fullName>
    </submittedName>
</protein>
<dbReference type="EMBL" id="PKSM01000281">
    <property type="protein sequence ID" value="POV99088.1"/>
    <property type="molecule type" value="Genomic_DNA"/>
</dbReference>
<dbReference type="Proteomes" id="UP000238274">
    <property type="component" value="Unassembled WGS sequence"/>
</dbReference>
<dbReference type="AlphaFoldDB" id="A0A2S4UP56"/>